<evidence type="ECO:0000313" key="2">
    <source>
        <dbReference type="Proteomes" id="UP000297910"/>
    </source>
</evidence>
<gene>
    <name evidence="1" type="ORF">BPAE_0014g00940</name>
</gene>
<sequence length="410" mass="47355">MTALGGLTYDIRDPSTHKTACYFEIDMYDLLFTVAHRPDLVDEDATMLDKQKALLRDTKDQDYYFRSLELIPGFPFLEFQGASVFKDNADTPNISHHSITQSFLESIKLAPPEIRTNIFAQIPTKRVVEDDDLDSFAYVKKSSHLMQDYSTLYDFQFAPVKYSVQVTSKGTLNKDKYLEPRDAEVKIPPNNEFFERYFAVLTDISCSKDKKKTMGIVYIENDHPNCFARSYVDFITFATSLAHSEAFYFEKDSSDSNAGIWKSEIRESSLLREFLAWFWKKFGFNLTNELEAGFASSKVNHGKFRYLQNISLDILVMEPLIHTQKCVNGRREKLFLQELQNFPNIESLTAFLQIGDTDLADLIHSPGAYRWANALREITFAKYFDVQIQTLKGMSSKGQNDHAVYRKRLR</sequence>
<dbReference type="EMBL" id="PQXI01000014">
    <property type="protein sequence ID" value="TGO29542.1"/>
    <property type="molecule type" value="Genomic_DNA"/>
</dbReference>
<organism evidence="1 2">
    <name type="scientific">Botrytis paeoniae</name>
    <dbReference type="NCBI Taxonomy" id="278948"/>
    <lineage>
        <taxon>Eukaryota</taxon>
        <taxon>Fungi</taxon>
        <taxon>Dikarya</taxon>
        <taxon>Ascomycota</taxon>
        <taxon>Pezizomycotina</taxon>
        <taxon>Leotiomycetes</taxon>
        <taxon>Helotiales</taxon>
        <taxon>Sclerotiniaceae</taxon>
        <taxon>Botrytis</taxon>
    </lineage>
</organism>
<accession>A0A4Z1G2C0</accession>
<dbReference type="Proteomes" id="UP000297910">
    <property type="component" value="Unassembled WGS sequence"/>
</dbReference>
<proteinExistence type="predicted"/>
<evidence type="ECO:0000313" key="1">
    <source>
        <dbReference type="EMBL" id="TGO29542.1"/>
    </source>
</evidence>
<keyword evidence="2" id="KW-1185">Reference proteome</keyword>
<protein>
    <submittedName>
        <fullName evidence="1">Uncharacterized protein</fullName>
    </submittedName>
</protein>
<comment type="caution">
    <text evidence="1">The sequence shown here is derived from an EMBL/GenBank/DDBJ whole genome shotgun (WGS) entry which is preliminary data.</text>
</comment>
<dbReference type="AlphaFoldDB" id="A0A4Z1G2C0"/>
<name>A0A4Z1G2C0_9HELO</name>
<reference evidence="1 2" key="1">
    <citation type="submission" date="2017-12" db="EMBL/GenBank/DDBJ databases">
        <title>Comparative genomics of Botrytis spp.</title>
        <authorList>
            <person name="Valero-Jimenez C.A."/>
            <person name="Tapia P."/>
            <person name="Veloso J."/>
            <person name="Silva-Moreno E."/>
            <person name="Staats M."/>
            <person name="Valdes J.H."/>
            <person name="Van Kan J.A.L."/>
        </authorList>
    </citation>
    <scope>NUCLEOTIDE SEQUENCE [LARGE SCALE GENOMIC DNA]</scope>
    <source>
        <strain evidence="1 2">Bp0003</strain>
    </source>
</reference>